<evidence type="ECO:0000256" key="1">
    <source>
        <dbReference type="SAM" id="MobiDB-lite"/>
    </source>
</evidence>
<sequence length="127" mass="13959">MTEALSCWRCSASLEQLSLPLSRLDECPDCGNYLHVCRMCSYFDANVVKSCREDDAEEVKEKERANFCDYFKPHLGAYDAEIIAAERKARGELDVLFGGAAAHGGATEPGNALKDAESLFGNDKKSD</sequence>
<feature type="compositionally biased region" description="Basic and acidic residues" evidence="1">
    <location>
        <begin position="114"/>
        <end position="127"/>
    </location>
</feature>
<gene>
    <name evidence="2" type="ORF">METZ01_LOCUS90102</name>
</gene>
<name>A0A381VBU9_9ZZZZ</name>
<feature type="region of interest" description="Disordered" evidence="1">
    <location>
        <begin position="104"/>
        <end position="127"/>
    </location>
</feature>
<organism evidence="2">
    <name type="scientific">marine metagenome</name>
    <dbReference type="NCBI Taxonomy" id="408172"/>
    <lineage>
        <taxon>unclassified sequences</taxon>
        <taxon>metagenomes</taxon>
        <taxon>ecological metagenomes</taxon>
    </lineage>
</organism>
<evidence type="ECO:0000313" key="2">
    <source>
        <dbReference type="EMBL" id="SVA37248.1"/>
    </source>
</evidence>
<protein>
    <submittedName>
        <fullName evidence="2">Uncharacterized protein</fullName>
    </submittedName>
</protein>
<reference evidence="2" key="1">
    <citation type="submission" date="2018-05" db="EMBL/GenBank/DDBJ databases">
        <authorList>
            <person name="Lanie J.A."/>
            <person name="Ng W.-L."/>
            <person name="Kazmierczak K.M."/>
            <person name="Andrzejewski T.M."/>
            <person name="Davidsen T.M."/>
            <person name="Wayne K.J."/>
            <person name="Tettelin H."/>
            <person name="Glass J.I."/>
            <person name="Rusch D."/>
            <person name="Podicherti R."/>
            <person name="Tsui H.-C.T."/>
            <person name="Winkler M.E."/>
        </authorList>
    </citation>
    <scope>NUCLEOTIDE SEQUENCE</scope>
</reference>
<dbReference type="EMBL" id="UINC01008268">
    <property type="protein sequence ID" value="SVA37248.1"/>
    <property type="molecule type" value="Genomic_DNA"/>
</dbReference>
<dbReference type="AlphaFoldDB" id="A0A381VBU9"/>
<accession>A0A381VBU9</accession>
<proteinExistence type="predicted"/>